<feature type="compositionally biased region" description="Gly residues" evidence="1">
    <location>
        <begin position="27"/>
        <end position="36"/>
    </location>
</feature>
<protein>
    <submittedName>
        <fullName evidence="2">Uncharacterized protein</fullName>
    </submittedName>
</protein>
<evidence type="ECO:0000313" key="3">
    <source>
        <dbReference type="Proteomes" id="UP001187192"/>
    </source>
</evidence>
<gene>
    <name evidence="2" type="ORF">TIFTF001_026401</name>
</gene>
<feature type="compositionally biased region" description="Gly residues" evidence="1">
    <location>
        <begin position="91"/>
        <end position="106"/>
    </location>
</feature>
<evidence type="ECO:0000313" key="2">
    <source>
        <dbReference type="EMBL" id="GMN57293.1"/>
    </source>
</evidence>
<name>A0AA88DL80_FICCA</name>
<feature type="compositionally biased region" description="Basic and acidic residues" evidence="1">
    <location>
        <begin position="64"/>
        <end position="83"/>
    </location>
</feature>
<sequence>MGGRPRGGGGGVCRLWGAGGCWVQAGEGRGLGVGGGGREEKRKKGDEKGGGVAGGRRSGLGPEVGRRGREEKREKGEVRENRRPGGQWWVTGGGKIAGDGGDFGWE</sequence>
<dbReference type="AlphaFoldDB" id="A0AA88DL80"/>
<feature type="region of interest" description="Disordered" evidence="1">
    <location>
        <begin position="26"/>
        <end position="106"/>
    </location>
</feature>
<comment type="caution">
    <text evidence="2">The sequence shown here is derived from an EMBL/GenBank/DDBJ whole genome shotgun (WGS) entry which is preliminary data.</text>
</comment>
<keyword evidence="3" id="KW-1185">Reference proteome</keyword>
<proteinExistence type="predicted"/>
<reference evidence="2" key="1">
    <citation type="submission" date="2023-07" db="EMBL/GenBank/DDBJ databases">
        <title>draft genome sequence of fig (Ficus carica).</title>
        <authorList>
            <person name="Takahashi T."/>
            <person name="Nishimura K."/>
        </authorList>
    </citation>
    <scope>NUCLEOTIDE SEQUENCE</scope>
</reference>
<feature type="compositionally biased region" description="Basic and acidic residues" evidence="1">
    <location>
        <begin position="37"/>
        <end position="49"/>
    </location>
</feature>
<evidence type="ECO:0000256" key="1">
    <source>
        <dbReference type="SAM" id="MobiDB-lite"/>
    </source>
</evidence>
<accession>A0AA88DL80</accession>
<dbReference type="EMBL" id="BTGU01000069">
    <property type="protein sequence ID" value="GMN57293.1"/>
    <property type="molecule type" value="Genomic_DNA"/>
</dbReference>
<dbReference type="Proteomes" id="UP001187192">
    <property type="component" value="Unassembled WGS sequence"/>
</dbReference>
<organism evidence="2 3">
    <name type="scientific">Ficus carica</name>
    <name type="common">Common fig</name>
    <dbReference type="NCBI Taxonomy" id="3494"/>
    <lineage>
        <taxon>Eukaryota</taxon>
        <taxon>Viridiplantae</taxon>
        <taxon>Streptophyta</taxon>
        <taxon>Embryophyta</taxon>
        <taxon>Tracheophyta</taxon>
        <taxon>Spermatophyta</taxon>
        <taxon>Magnoliopsida</taxon>
        <taxon>eudicotyledons</taxon>
        <taxon>Gunneridae</taxon>
        <taxon>Pentapetalae</taxon>
        <taxon>rosids</taxon>
        <taxon>fabids</taxon>
        <taxon>Rosales</taxon>
        <taxon>Moraceae</taxon>
        <taxon>Ficeae</taxon>
        <taxon>Ficus</taxon>
    </lineage>
</organism>